<dbReference type="Pfam" id="PF14072">
    <property type="entry name" value="DndB"/>
    <property type="match status" value="1"/>
</dbReference>
<reference evidence="2 4" key="2">
    <citation type="submission" date="2016-11" db="EMBL/GenBank/DDBJ databases">
        <title>Whole genomes of Flavobacteriaceae.</title>
        <authorList>
            <person name="Stine C."/>
            <person name="Li C."/>
            <person name="Tadesse D."/>
        </authorList>
    </citation>
    <scope>NUCLEOTIDE SEQUENCE [LARGE SCALE GENOMIC DNA]</scope>
    <source>
        <strain evidence="2 4">ATCC 29551</strain>
    </source>
</reference>
<proteinExistence type="predicted"/>
<dbReference type="OrthoDB" id="9789139at2"/>
<dbReference type="EMBL" id="JPRM01000036">
    <property type="protein sequence ID" value="KFF11186.1"/>
    <property type="molecule type" value="Genomic_DNA"/>
</dbReference>
<dbReference type="Proteomes" id="UP000028712">
    <property type="component" value="Unassembled WGS sequence"/>
</dbReference>
<evidence type="ECO:0000313" key="3">
    <source>
        <dbReference type="Proteomes" id="UP000028712"/>
    </source>
</evidence>
<evidence type="ECO:0000313" key="4">
    <source>
        <dbReference type="Proteomes" id="UP000198424"/>
    </source>
</evidence>
<evidence type="ECO:0000313" key="2">
    <source>
        <dbReference type="EMBL" id="OXA97845.1"/>
    </source>
</evidence>
<dbReference type="CDD" id="cd16413">
    <property type="entry name" value="DGQHR_domain"/>
    <property type="match status" value="1"/>
</dbReference>
<dbReference type="EMBL" id="MUGY01000002">
    <property type="protein sequence ID" value="OXA97845.1"/>
    <property type="molecule type" value="Genomic_DNA"/>
</dbReference>
<gene>
    <name evidence="2" type="ORF">B0A62_03035</name>
    <name evidence="1" type="ORF">IW20_19795</name>
</gene>
<dbReference type="NCBIfam" id="TIGR03187">
    <property type="entry name" value="DGQHR"/>
    <property type="match status" value="1"/>
</dbReference>
<evidence type="ECO:0000313" key="1">
    <source>
        <dbReference type="EMBL" id="KFF11186.1"/>
    </source>
</evidence>
<accession>A0A086A3C2</accession>
<dbReference type="Proteomes" id="UP000198424">
    <property type="component" value="Unassembled WGS sequence"/>
</dbReference>
<sequence>MIFNIMENKIKAKKVVQNNQEFLLGIFKISQVQNFTKYTERLIVGFKEVEEEDRIYSDQTQILPDYNPQIQRKTNNLKVEKIADFLITDPSAMFPTNIVIAIPLEVIDSKIEDENNDTIIVLNSIVKEELEKENGDVFLTIIDGQHRIKGIERAIERLNESINEYKSPDNVEKTLEFESNKAILKRLLNLELIVTFFIDPILEYQAMIFSTINKTQTKVPENLVFSLFGLTKDDTPQKTSLEVVLALNGIVKSPFYNRIKLVGGNYKRNENIPLSQATMVKSILYNISKNQRDSEIERNKERKDLKNNPNNLKFRLYYANNNDKMIIRIMYSFFSAVRSTFTNNDGVSYWDIDSTNETNVLQTNVGYQALMKILIDILSIIPEDKKDDKNTYIELLKKAKDINWEDNGEEKRYPFTSRSIKILYTDLKDKIGL</sequence>
<keyword evidence="4" id="KW-1185">Reference proteome</keyword>
<protein>
    <submittedName>
        <fullName evidence="2">DGQHR domain-containing protein</fullName>
    </submittedName>
</protein>
<dbReference type="STRING" id="991.IW20_19795"/>
<dbReference type="eggNOG" id="ENOG502Z8DG">
    <property type="taxonomic scope" value="Bacteria"/>
</dbReference>
<dbReference type="InterPro" id="IPR017642">
    <property type="entry name" value="DNA_S_mod_DndB"/>
</dbReference>
<dbReference type="InterPro" id="IPR017601">
    <property type="entry name" value="DGQHR-contain_dom"/>
</dbReference>
<reference evidence="1 3" key="1">
    <citation type="submission" date="2014-07" db="EMBL/GenBank/DDBJ databases">
        <title>Genome of Flavobacterium hydatis DSM 2063.</title>
        <authorList>
            <person name="Pipes S.E."/>
            <person name="Stropko S.J."/>
            <person name="Newman J.D."/>
        </authorList>
    </citation>
    <scope>NUCLEOTIDE SEQUENCE [LARGE SCALE GENOMIC DNA]</scope>
    <source>
        <strain evidence="1 3">DSM 2063</strain>
    </source>
</reference>
<name>A0A086A3C2_FLAHY</name>
<organism evidence="1 3">
    <name type="scientific">Flavobacterium hydatis</name>
    <name type="common">Cytophaga aquatilis</name>
    <dbReference type="NCBI Taxonomy" id="991"/>
    <lineage>
        <taxon>Bacteria</taxon>
        <taxon>Pseudomonadati</taxon>
        <taxon>Bacteroidota</taxon>
        <taxon>Flavobacteriia</taxon>
        <taxon>Flavobacteriales</taxon>
        <taxon>Flavobacteriaceae</taxon>
        <taxon>Flavobacterium</taxon>
    </lineage>
</organism>
<comment type="caution">
    <text evidence="1">The sequence shown here is derived from an EMBL/GenBank/DDBJ whole genome shotgun (WGS) entry which is preliminary data.</text>
</comment>
<dbReference type="AlphaFoldDB" id="A0A086A3C2"/>